<dbReference type="OrthoDB" id="9990906at2759"/>
<sequence>PIDIWSIGYFFFAFLINATYLMSCWITVMISVERCFCVVSPFKVKQIFTRDRCVTSVLIIYVVFIVIH</sequence>
<dbReference type="GO" id="GO:0016020">
    <property type="term" value="C:membrane"/>
    <property type="evidence" value="ECO:0007669"/>
    <property type="project" value="UniProtKB-SubCell"/>
</dbReference>
<evidence type="ECO:0000256" key="4">
    <source>
        <dbReference type="ARBA" id="ARBA00023136"/>
    </source>
</evidence>
<evidence type="ECO:0000313" key="8">
    <source>
        <dbReference type="Proteomes" id="UP000678393"/>
    </source>
</evidence>
<dbReference type="Proteomes" id="UP000678393">
    <property type="component" value="Unassembled WGS sequence"/>
</dbReference>
<feature type="transmembrane region" description="Helical" evidence="5">
    <location>
        <begin position="6"/>
        <end position="28"/>
    </location>
</feature>
<dbReference type="PROSITE" id="PS50262">
    <property type="entry name" value="G_PROTEIN_RECEP_F1_2"/>
    <property type="match status" value="1"/>
</dbReference>
<organism evidence="7 8">
    <name type="scientific">Candidula unifasciata</name>
    <dbReference type="NCBI Taxonomy" id="100452"/>
    <lineage>
        <taxon>Eukaryota</taxon>
        <taxon>Metazoa</taxon>
        <taxon>Spiralia</taxon>
        <taxon>Lophotrochozoa</taxon>
        <taxon>Mollusca</taxon>
        <taxon>Gastropoda</taxon>
        <taxon>Heterobranchia</taxon>
        <taxon>Euthyneura</taxon>
        <taxon>Panpulmonata</taxon>
        <taxon>Eupulmonata</taxon>
        <taxon>Stylommatophora</taxon>
        <taxon>Helicina</taxon>
        <taxon>Helicoidea</taxon>
        <taxon>Geomitridae</taxon>
        <taxon>Candidula</taxon>
    </lineage>
</organism>
<reference evidence="7" key="1">
    <citation type="submission" date="2021-04" db="EMBL/GenBank/DDBJ databases">
        <authorList>
            <consortium name="Molecular Ecology Group"/>
        </authorList>
    </citation>
    <scope>NUCLEOTIDE SEQUENCE</scope>
</reference>
<accession>A0A8S3YQK6</accession>
<keyword evidence="3 5" id="KW-1133">Transmembrane helix</keyword>
<keyword evidence="8" id="KW-1185">Reference proteome</keyword>
<comment type="subcellular location">
    <subcellularLocation>
        <location evidence="1">Membrane</location>
    </subcellularLocation>
</comment>
<name>A0A8S3YQK6_9EUPU</name>
<evidence type="ECO:0000256" key="3">
    <source>
        <dbReference type="ARBA" id="ARBA00022989"/>
    </source>
</evidence>
<feature type="transmembrane region" description="Helical" evidence="5">
    <location>
        <begin position="49"/>
        <end position="67"/>
    </location>
</feature>
<keyword evidence="4 5" id="KW-0472">Membrane</keyword>
<proteinExistence type="predicted"/>
<feature type="non-terminal residue" evidence="7">
    <location>
        <position position="68"/>
    </location>
</feature>
<gene>
    <name evidence="7" type="ORF">CUNI_LOCUS3360</name>
</gene>
<evidence type="ECO:0000256" key="1">
    <source>
        <dbReference type="ARBA" id="ARBA00004370"/>
    </source>
</evidence>
<dbReference type="InterPro" id="IPR019430">
    <property type="entry name" value="7TM_GPCR_serpentine_rcpt_Srx"/>
</dbReference>
<dbReference type="SUPFAM" id="SSF81321">
    <property type="entry name" value="Family A G protein-coupled receptor-like"/>
    <property type="match status" value="1"/>
</dbReference>
<evidence type="ECO:0000259" key="6">
    <source>
        <dbReference type="PROSITE" id="PS50262"/>
    </source>
</evidence>
<dbReference type="Pfam" id="PF10328">
    <property type="entry name" value="7TM_GPCR_Srx"/>
    <property type="match status" value="1"/>
</dbReference>
<feature type="non-terminal residue" evidence="7">
    <location>
        <position position="1"/>
    </location>
</feature>
<protein>
    <recommendedName>
        <fullName evidence="6">G-protein coupled receptors family 1 profile domain-containing protein</fullName>
    </recommendedName>
</protein>
<feature type="domain" description="G-protein coupled receptors family 1 profile" evidence="6">
    <location>
        <begin position="1"/>
        <end position="68"/>
    </location>
</feature>
<dbReference type="EMBL" id="CAJHNH020000458">
    <property type="protein sequence ID" value="CAG5117802.1"/>
    <property type="molecule type" value="Genomic_DNA"/>
</dbReference>
<comment type="caution">
    <text evidence="7">The sequence shown here is derived from an EMBL/GenBank/DDBJ whole genome shotgun (WGS) entry which is preliminary data.</text>
</comment>
<evidence type="ECO:0000256" key="2">
    <source>
        <dbReference type="ARBA" id="ARBA00022692"/>
    </source>
</evidence>
<dbReference type="Gene3D" id="1.20.1070.10">
    <property type="entry name" value="Rhodopsin 7-helix transmembrane proteins"/>
    <property type="match status" value="1"/>
</dbReference>
<dbReference type="AlphaFoldDB" id="A0A8S3YQK6"/>
<evidence type="ECO:0000256" key="5">
    <source>
        <dbReference type="SAM" id="Phobius"/>
    </source>
</evidence>
<dbReference type="InterPro" id="IPR017452">
    <property type="entry name" value="GPCR_Rhodpsn_7TM"/>
</dbReference>
<evidence type="ECO:0000313" key="7">
    <source>
        <dbReference type="EMBL" id="CAG5117802.1"/>
    </source>
</evidence>
<keyword evidence="2 5" id="KW-0812">Transmembrane</keyword>